<name>A0A418PLM2_9BACT</name>
<sequence>MAKQTGVITLKGPVGRLSFYKTRNGYLAREKGGIEKSRIMNDPRFARTRENIREFTDNATASKLLRDALRPVISKIGDKRLNLRITQVMMQVLKSDESSVRGDRKVKLGNWDLLKEMELNAGSSLSSTLFFEIQTSDTASAWQVQLPAFVPGDMIALPVGATHYRISATGVAVDFDLGTRTVIGSTTGSMSVLDSAGAQSLSVDKGQLSGTHFVYLLTVEFIQIVNGVEYAINNGAHNAAKILGTSKTV</sequence>
<comment type="caution">
    <text evidence="1">The sequence shown here is derived from an EMBL/GenBank/DDBJ whole genome shotgun (WGS) entry which is preliminary data.</text>
</comment>
<dbReference type="Proteomes" id="UP000283522">
    <property type="component" value="Unassembled WGS sequence"/>
</dbReference>
<dbReference type="RefSeq" id="WP_119479592.1">
    <property type="nucleotide sequence ID" value="NZ_QXML01000016.1"/>
</dbReference>
<accession>A0A418PLM2</accession>
<dbReference type="EMBL" id="QXML01000016">
    <property type="protein sequence ID" value="RIW12180.1"/>
    <property type="molecule type" value="Genomic_DNA"/>
</dbReference>
<dbReference type="OrthoDB" id="645138at2"/>
<keyword evidence="2" id="KW-1185">Reference proteome</keyword>
<gene>
    <name evidence="1" type="ORF">D0X99_19685</name>
</gene>
<organism evidence="1 2">
    <name type="scientific">Algoriphagus lacus</name>
    <dbReference type="NCBI Taxonomy" id="2056311"/>
    <lineage>
        <taxon>Bacteria</taxon>
        <taxon>Pseudomonadati</taxon>
        <taxon>Bacteroidota</taxon>
        <taxon>Cytophagia</taxon>
        <taxon>Cytophagales</taxon>
        <taxon>Cyclobacteriaceae</taxon>
        <taxon>Algoriphagus</taxon>
    </lineage>
</organism>
<dbReference type="AlphaFoldDB" id="A0A418PLM2"/>
<proteinExistence type="predicted"/>
<reference evidence="1 2" key="1">
    <citation type="submission" date="2018-09" db="EMBL/GenBank/DDBJ databases">
        <authorList>
            <person name="Wang X."/>
            <person name="Du Z."/>
        </authorList>
    </citation>
    <scope>NUCLEOTIDE SEQUENCE [LARGE SCALE GENOMIC DNA]</scope>
    <source>
        <strain evidence="1 2">N3</strain>
    </source>
</reference>
<evidence type="ECO:0000313" key="2">
    <source>
        <dbReference type="Proteomes" id="UP000283522"/>
    </source>
</evidence>
<evidence type="ECO:0000313" key="1">
    <source>
        <dbReference type="EMBL" id="RIW12180.1"/>
    </source>
</evidence>
<protein>
    <submittedName>
        <fullName evidence="1">Uncharacterized protein</fullName>
    </submittedName>
</protein>